<reference evidence="3 4" key="1">
    <citation type="journal article" date="2019" name="Proc. Natl. Acad. Sci. U.S.A.">
        <title>Regulatory changes in pterin and carotenoid genes underlie balanced color polymorphisms in the wall lizard.</title>
        <authorList>
            <person name="Andrade P."/>
            <person name="Pinho C."/>
            <person name="Perez I de Lanuza G."/>
            <person name="Afonso S."/>
            <person name="Brejcha J."/>
            <person name="Rubin C.J."/>
            <person name="Wallerman O."/>
            <person name="Pereira P."/>
            <person name="Sabatino S.J."/>
            <person name="Bellati A."/>
            <person name="Pellitteri-Rosa D."/>
            <person name="Bosakova Z."/>
            <person name="Bunikis I."/>
            <person name="Carretero M.A."/>
            <person name="Feiner N."/>
            <person name="Marsik P."/>
            <person name="Pauperio F."/>
            <person name="Salvi D."/>
            <person name="Soler L."/>
            <person name="While G.M."/>
            <person name="Uller T."/>
            <person name="Font E."/>
            <person name="Andersson L."/>
            <person name="Carneiro M."/>
        </authorList>
    </citation>
    <scope>NUCLEOTIDE SEQUENCE</scope>
</reference>
<dbReference type="Gene3D" id="1.10.287.470">
    <property type="entry name" value="Helix hairpin bin"/>
    <property type="match status" value="1"/>
</dbReference>
<dbReference type="Ensembl" id="ENSPMRT00000003298.1">
    <property type="protein sequence ID" value="ENSPMRP00000003074.1"/>
    <property type="gene ID" value="ENSPMRG00000002194.1"/>
</dbReference>
<proteinExistence type="predicted"/>
<protein>
    <recommendedName>
        <fullName evidence="2">L27 domain-containing protein</fullName>
    </recommendedName>
</protein>
<dbReference type="SMART" id="SM00569">
    <property type="entry name" value="L27"/>
    <property type="match status" value="1"/>
</dbReference>
<dbReference type="GeneTree" id="ENSGT00940000155156"/>
<dbReference type="Proteomes" id="UP000472272">
    <property type="component" value="Chromosome 4"/>
</dbReference>
<organism evidence="3 4">
    <name type="scientific">Podarcis muralis</name>
    <name type="common">Wall lizard</name>
    <name type="synonym">Lacerta muralis</name>
    <dbReference type="NCBI Taxonomy" id="64176"/>
    <lineage>
        <taxon>Eukaryota</taxon>
        <taxon>Metazoa</taxon>
        <taxon>Chordata</taxon>
        <taxon>Craniata</taxon>
        <taxon>Vertebrata</taxon>
        <taxon>Euteleostomi</taxon>
        <taxon>Lepidosauria</taxon>
        <taxon>Squamata</taxon>
        <taxon>Bifurcata</taxon>
        <taxon>Unidentata</taxon>
        <taxon>Episquamata</taxon>
        <taxon>Laterata</taxon>
        <taxon>Lacertibaenia</taxon>
        <taxon>Lacertidae</taxon>
        <taxon>Podarcis</taxon>
    </lineage>
</organism>
<evidence type="ECO:0000256" key="1">
    <source>
        <dbReference type="SAM" id="MobiDB-lite"/>
    </source>
</evidence>
<reference evidence="3" key="3">
    <citation type="submission" date="2025-09" db="UniProtKB">
        <authorList>
            <consortium name="Ensembl"/>
        </authorList>
    </citation>
    <scope>IDENTIFICATION</scope>
</reference>
<dbReference type="InterPro" id="IPR004172">
    <property type="entry name" value="L27_dom"/>
</dbReference>
<feature type="domain" description="L27" evidence="2">
    <location>
        <begin position="4"/>
        <end position="64"/>
    </location>
</feature>
<evidence type="ECO:0000313" key="4">
    <source>
        <dbReference type="Proteomes" id="UP000472272"/>
    </source>
</evidence>
<dbReference type="OMA" id="ARCTIHL"/>
<dbReference type="SUPFAM" id="SSF101288">
    <property type="entry name" value="L27 domain"/>
    <property type="match status" value="1"/>
</dbReference>
<keyword evidence="4" id="KW-1185">Reference proteome</keyword>
<dbReference type="PROSITE" id="PS51022">
    <property type="entry name" value="L27"/>
    <property type="match status" value="1"/>
</dbReference>
<dbReference type="InterPro" id="IPR036892">
    <property type="entry name" value="L27_dom_sf"/>
</dbReference>
<dbReference type="AlphaFoldDB" id="A0A670HTK9"/>
<name>A0A670HTK9_PODMU</name>
<evidence type="ECO:0000259" key="2">
    <source>
        <dbReference type="PROSITE" id="PS51022"/>
    </source>
</evidence>
<evidence type="ECO:0000313" key="3">
    <source>
        <dbReference type="Ensembl" id="ENSPMRP00000003074.1"/>
    </source>
</evidence>
<feature type="region of interest" description="Disordered" evidence="1">
    <location>
        <begin position="81"/>
        <end position="147"/>
    </location>
</feature>
<dbReference type="InterPro" id="IPR015143">
    <property type="entry name" value="L27_1"/>
</dbReference>
<dbReference type="Pfam" id="PF09058">
    <property type="entry name" value="L27_1"/>
    <property type="match status" value="1"/>
</dbReference>
<sequence>MPVKKKDTDRALALLEDYCKKLKKPEEQPLKKAIKKVMGIFKSSLFQALLDIQEFYEVTLLNSQKSCQEKIEEANQVAEKWEKKTQSLATDDESQLQARETAASNGPEQRAAGENQDKGNQSSDNHSTDKTAKQSHTRCPAHKCPVESPGWIPIQHSVVSRSLFLPPLQRLKRIKEMSMS</sequence>
<reference evidence="3" key="2">
    <citation type="submission" date="2025-08" db="UniProtKB">
        <authorList>
            <consortium name="Ensembl"/>
        </authorList>
    </citation>
    <scope>IDENTIFICATION</scope>
</reference>
<feature type="compositionally biased region" description="Polar residues" evidence="1">
    <location>
        <begin position="95"/>
        <end position="107"/>
    </location>
</feature>
<accession>A0A670HTK9</accession>